<dbReference type="InterPro" id="IPR053134">
    <property type="entry name" value="RNA-dir_DNA_polymerase"/>
</dbReference>
<dbReference type="Gramene" id="CDF38257">
    <property type="protein sequence ID" value="CDF38257"/>
    <property type="gene ID" value="CHC_T00006096001"/>
</dbReference>
<gene>
    <name evidence="3" type="ORF">CHC_T00006096001</name>
</gene>
<name>R7QIA9_CHOCR</name>
<dbReference type="KEGG" id="ccp:CHC_T00006096001"/>
<evidence type="ECO:0000313" key="4">
    <source>
        <dbReference type="Proteomes" id="UP000012073"/>
    </source>
</evidence>
<dbReference type="InterPro" id="IPR023780">
    <property type="entry name" value="Chromo_domain"/>
</dbReference>
<feature type="compositionally biased region" description="Polar residues" evidence="1">
    <location>
        <begin position="403"/>
        <end position="418"/>
    </location>
</feature>
<reference evidence="4" key="1">
    <citation type="journal article" date="2013" name="Proc. Natl. Acad. Sci. U.S.A.">
        <title>Genome structure and metabolic features in the red seaweed Chondrus crispus shed light on evolution of the Archaeplastida.</title>
        <authorList>
            <person name="Collen J."/>
            <person name="Porcel B."/>
            <person name="Carre W."/>
            <person name="Ball S.G."/>
            <person name="Chaparro C."/>
            <person name="Tonon T."/>
            <person name="Barbeyron T."/>
            <person name="Michel G."/>
            <person name="Noel B."/>
            <person name="Valentin K."/>
            <person name="Elias M."/>
            <person name="Artiguenave F."/>
            <person name="Arun A."/>
            <person name="Aury J.M."/>
            <person name="Barbosa-Neto J.F."/>
            <person name="Bothwell J.H."/>
            <person name="Bouget F.Y."/>
            <person name="Brillet L."/>
            <person name="Cabello-Hurtado F."/>
            <person name="Capella-Gutierrez S."/>
            <person name="Charrier B."/>
            <person name="Cladiere L."/>
            <person name="Cock J.M."/>
            <person name="Coelho S.M."/>
            <person name="Colleoni C."/>
            <person name="Czjzek M."/>
            <person name="Da Silva C."/>
            <person name="Delage L."/>
            <person name="Denoeud F."/>
            <person name="Deschamps P."/>
            <person name="Dittami S.M."/>
            <person name="Gabaldon T."/>
            <person name="Gachon C.M."/>
            <person name="Groisillier A."/>
            <person name="Herve C."/>
            <person name="Jabbari K."/>
            <person name="Katinka M."/>
            <person name="Kloareg B."/>
            <person name="Kowalczyk N."/>
            <person name="Labadie K."/>
            <person name="Leblanc C."/>
            <person name="Lopez P.J."/>
            <person name="McLachlan D.H."/>
            <person name="Meslet-Cladiere L."/>
            <person name="Moustafa A."/>
            <person name="Nehr Z."/>
            <person name="Nyvall Collen P."/>
            <person name="Panaud O."/>
            <person name="Partensky F."/>
            <person name="Poulain J."/>
            <person name="Rensing S.A."/>
            <person name="Rousvoal S."/>
            <person name="Samson G."/>
            <person name="Symeonidi A."/>
            <person name="Weissenbach J."/>
            <person name="Zambounis A."/>
            <person name="Wincker P."/>
            <person name="Boyen C."/>
        </authorList>
    </citation>
    <scope>NUCLEOTIDE SEQUENCE [LARGE SCALE GENOMIC DNA]</scope>
    <source>
        <strain evidence="4">cv. Stackhouse</strain>
    </source>
</reference>
<dbReference type="RefSeq" id="XP_005718142.1">
    <property type="nucleotide sequence ID" value="XM_005718085.1"/>
</dbReference>
<dbReference type="Pfam" id="PF00385">
    <property type="entry name" value="Chromo"/>
    <property type="match status" value="1"/>
</dbReference>
<accession>R7QIA9</accession>
<dbReference type="CDD" id="cd00024">
    <property type="entry name" value="CD_CSD"/>
    <property type="match status" value="1"/>
</dbReference>
<dbReference type="GeneID" id="17325860"/>
<dbReference type="InterPro" id="IPR043502">
    <property type="entry name" value="DNA/RNA_pol_sf"/>
</dbReference>
<keyword evidence="4" id="KW-1185">Reference proteome</keyword>
<organism evidence="3 4">
    <name type="scientific">Chondrus crispus</name>
    <name type="common">Carrageen Irish moss</name>
    <name type="synonym">Polymorpha crispa</name>
    <dbReference type="NCBI Taxonomy" id="2769"/>
    <lineage>
        <taxon>Eukaryota</taxon>
        <taxon>Rhodophyta</taxon>
        <taxon>Florideophyceae</taxon>
        <taxon>Rhodymeniophycidae</taxon>
        <taxon>Gigartinales</taxon>
        <taxon>Gigartinaceae</taxon>
        <taxon>Chondrus</taxon>
    </lineage>
</organism>
<dbReference type="Gene3D" id="3.10.10.10">
    <property type="entry name" value="HIV Type 1 Reverse Transcriptase, subunit A, domain 1"/>
    <property type="match status" value="1"/>
</dbReference>
<protein>
    <recommendedName>
        <fullName evidence="2">Chromo domain-containing protein</fullName>
    </recommendedName>
</protein>
<dbReference type="InterPro" id="IPR016197">
    <property type="entry name" value="Chromo-like_dom_sf"/>
</dbReference>
<dbReference type="EMBL" id="HG001907">
    <property type="protein sequence ID" value="CDF38257.1"/>
    <property type="molecule type" value="Genomic_DNA"/>
</dbReference>
<evidence type="ECO:0000256" key="1">
    <source>
        <dbReference type="SAM" id="MobiDB-lite"/>
    </source>
</evidence>
<dbReference type="Gene3D" id="2.40.50.40">
    <property type="match status" value="1"/>
</dbReference>
<dbReference type="SUPFAM" id="SSF54160">
    <property type="entry name" value="Chromo domain-like"/>
    <property type="match status" value="1"/>
</dbReference>
<proteinExistence type="predicted"/>
<dbReference type="AlphaFoldDB" id="R7QIA9"/>
<dbReference type="STRING" id="2769.R7QIA9"/>
<dbReference type="PANTHER" id="PTHR24559:SF454">
    <property type="entry name" value="RIBONUCLEASE H"/>
    <property type="match status" value="1"/>
</dbReference>
<evidence type="ECO:0000259" key="2">
    <source>
        <dbReference type="Pfam" id="PF00385"/>
    </source>
</evidence>
<dbReference type="SUPFAM" id="SSF56672">
    <property type="entry name" value="DNA/RNA polymerases"/>
    <property type="match status" value="1"/>
</dbReference>
<feature type="compositionally biased region" description="Basic residues" evidence="1">
    <location>
        <begin position="326"/>
        <end position="335"/>
    </location>
</feature>
<evidence type="ECO:0000313" key="3">
    <source>
        <dbReference type="EMBL" id="CDF38257.1"/>
    </source>
</evidence>
<sequence>MVLQPHEKLYTKSQVVASNGVVQVEPNREFRVLVANFGIAPYRLVKGQTIGTLLPHPTAVIVSKVSVAAMLDLTDEEANEVQQDFDKDANWAVENTSMTSNPDDVDISHVPARHRDQIKAMLLKYSSMWSGELGEIKVTKHHIDTMTGTRPIAQNPYRAGPHAREAEMKEVDCMLRAGVLEPSKSAWASPVALLPKKDGQLRFCVDYRRLNAVTIRDSYPLPRMDERQERVTRDRVVPAPVQPSHPVTSFTTNIHDQNRVHCLDRSGIRGGEVSTSPIEQSQVAPTGLADLLDTSPMNGAAKTGIWNRARIGQPRPSRRSDGTTKSRPKHSRHGACRYARLANDTPVGQEKNSTPPADSPRDEPTPASNEGEGDARHQLEPETGAQNVPAVTEQHSRDPRGAASNNTTRKVDRNQSLSPHAIDGEEYVVDHVVAHRYDDDGKLVFRVRLYGYTPEDDTEEPISHLRRNHVILYCKRKGLNVPDSIIRARQG</sequence>
<feature type="region of interest" description="Disordered" evidence="1">
    <location>
        <begin position="289"/>
        <end position="419"/>
    </location>
</feature>
<dbReference type="PANTHER" id="PTHR24559">
    <property type="entry name" value="TRANSPOSON TY3-I GAG-POL POLYPROTEIN"/>
    <property type="match status" value="1"/>
</dbReference>
<dbReference type="Proteomes" id="UP000012073">
    <property type="component" value="Unassembled WGS sequence"/>
</dbReference>
<feature type="domain" description="Chromo" evidence="2">
    <location>
        <begin position="427"/>
        <end position="468"/>
    </location>
</feature>
<dbReference type="OrthoDB" id="6783748at2759"/>